<protein>
    <submittedName>
        <fullName evidence="1">GatB/YqeY domain-containing protein</fullName>
    </submittedName>
</protein>
<dbReference type="Gene3D" id="1.10.10.410">
    <property type="match status" value="1"/>
</dbReference>
<dbReference type="InterPro" id="IPR042184">
    <property type="entry name" value="YqeY/Aim41_N"/>
</dbReference>
<evidence type="ECO:0000313" key="1">
    <source>
        <dbReference type="EMBL" id="MFC3688165.1"/>
    </source>
</evidence>
<organism evidence="1 2">
    <name type="scientific">Aquipuribacter hungaricus</name>
    <dbReference type="NCBI Taxonomy" id="545624"/>
    <lineage>
        <taxon>Bacteria</taxon>
        <taxon>Bacillati</taxon>
        <taxon>Actinomycetota</taxon>
        <taxon>Actinomycetes</taxon>
        <taxon>Micrococcales</taxon>
        <taxon>Intrasporangiaceae</taxon>
        <taxon>Aquipuribacter</taxon>
    </lineage>
</organism>
<proteinExistence type="predicted"/>
<dbReference type="Proteomes" id="UP001595685">
    <property type="component" value="Unassembled WGS sequence"/>
</dbReference>
<keyword evidence="2" id="KW-1185">Reference proteome</keyword>
<sequence length="148" mass="15854">MFVDDVRADLTAALRRGDTLTVGTLRMLLTAVKEAEVAGKVQRTLGDDEVHRVVAKEAKKRRESAQVYADAGRPELARTETAEAEVLEAYLPQQLSEQELAALVDEVFAAEGFTGRAQMGAAMKAVTARVQGRADGGAVSALVRARLS</sequence>
<dbReference type="PANTHER" id="PTHR28055:SF1">
    <property type="entry name" value="ALTERED INHERITANCE OF MITOCHONDRIA PROTEIN 41, MITOCHONDRIAL"/>
    <property type="match status" value="1"/>
</dbReference>
<dbReference type="InterPro" id="IPR023168">
    <property type="entry name" value="GatB_Yqey_C_2"/>
</dbReference>
<comment type="caution">
    <text evidence="1">The sequence shown here is derived from an EMBL/GenBank/DDBJ whole genome shotgun (WGS) entry which is preliminary data.</text>
</comment>
<dbReference type="Pfam" id="PF09424">
    <property type="entry name" value="YqeY"/>
    <property type="match status" value="1"/>
</dbReference>
<accession>A0ABV7WFD5</accession>
<evidence type="ECO:0000313" key="2">
    <source>
        <dbReference type="Proteomes" id="UP001595685"/>
    </source>
</evidence>
<name>A0ABV7WFD5_9MICO</name>
<dbReference type="Gene3D" id="1.10.1510.10">
    <property type="entry name" value="Uncharacterised protein YqeY/AIM41 PF09424, N-terminal domain"/>
    <property type="match status" value="1"/>
</dbReference>
<dbReference type="PANTHER" id="PTHR28055">
    <property type="entry name" value="ALTERED INHERITANCE OF MITOCHONDRIA PROTEIN 41, MITOCHONDRIAL"/>
    <property type="match status" value="1"/>
</dbReference>
<dbReference type="SUPFAM" id="SSF89095">
    <property type="entry name" value="GatB/YqeY motif"/>
    <property type="match status" value="1"/>
</dbReference>
<dbReference type="RefSeq" id="WP_340292777.1">
    <property type="nucleotide sequence ID" value="NZ_JBBEOI010000083.1"/>
</dbReference>
<dbReference type="InterPro" id="IPR003789">
    <property type="entry name" value="Asn/Gln_tRNA_amidoTrase-B-like"/>
</dbReference>
<dbReference type="EMBL" id="JBHRWW010000004">
    <property type="protein sequence ID" value="MFC3688165.1"/>
    <property type="molecule type" value="Genomic_DNA"/>
</dbReference>
<reference evidence="2" key="1">
    <citation type="journal article" date="2019" name="Int. J. Syst. Evol. Microbiol.">
        <title>The Global Catalogue of Microorganisms (GCM) 10K type strain sequencing project: providing services to taxonomists for standard genome sequencing and annotation.</title>
        <authorList>
            <consortium name="The Broad Institute Genomics Platform"/>
            <consortium name="The Broad Institute Genome Sequencing Center for Infectious Disease"/>
            <person name="Wu L."/>
            <person name="Ma J."/>
        </authorList>
    </citation>
    <scope>NUCLEOTIDE SEQUENCE [LARGE SCALE GENOMIC DNA]</scope>
    <source>
        <strain evidence="2">NCAIM B.02333</strain>
    </source>
</reference>
<dbReference type="InterPro" id="IPR019004">
    <property type="entry name" value="YqeY/Aim41"/>
</dbReference>
<gene>
    <name evidence="1" type="ORF">ACFOLH_07405</name>
</gene>